<sequence length="776" mass="90711">MKRILVFIYTIIILLLDILVVEAETIQINILSASRDMNYNLYNFFESEFNKYSKENNLNVTAKIFILSNLNSTVNSSTSYGSTVEALLKKHSVKYDIFFYDNTYISKYAPYLMDLRQYVSEEELKDYNSEVISKLCFNQNKLVGLPIKIGFNLLYSNVIYLNKYKKRAPRTWNELIETSEYIINKEKELNNTKIIAYEGLYDDSEDCICSINEMIYSFRESSTSPFPGLTSNEAVMALETLKYIKDKFSLDEIFKLGFFNKYKYLNWENILFRKLWLYDMKELLGDLYITSLLPGYKEGVSGSTVIGYNIGINENIDNEKKVAAIEALKFITSKNFQKKALITNNTLASGLFSLYEDEEVCEKLDCELFRSLQLIAKPIHVADDYDKYDIKYREYIQKFLFGDQSAKEVLKSIEDITKIYFLSLRTDDSKFGLFWFIFITVTIILIAFSLICIVIEKFTFYFKFLPLDFWIIIILGILLILSSSYVTFGPLSPFKCNLYILLISVGLTMIYVTILYKLIINLPEENRIIRKITKHRYLFLFFFLSIKFIEIIAYSYYPYNIETLIIPNGQNFQICSMKSFVGQFLIISDLFLTLVIILIISILIFAEWNLRSTLYDIRLIVISLYIDMIPIFLLVLVAILRINDYLLLYVAMNVLMYVAAIFKYLCLYGSKIILYILNKNSNGTTFFNRVALNYIENFSVTSTQITQDNTFSSNNNEYNRESKSYNNPIPFKKFMNENNKKSFISKIIYYHYISNPSSDNDTTTHSLTQKKANNFI</sequence>
<feature type="chain" id="PRO_5012078952" evidence="2">
    <location>
        <begin position="24"/>
        <end position="776"/>
    </location>
</feature>
<dbReference type="AlphaFoldDB" id="A0A1Y2FKX3"/>
<gene>
    <name evidence="3" type="ORF">LY90DRAFT_642901</name>
</gene>
<feature type="transmembrane region" description="Helical" evidence="1">
    <location>
        <begin position="580"/>
        <end position="605"/>
    </location>
</feature>
<feature type="signal peptide" evidence="2">
    <location>
        <begin position="1"/>
        <end position="23"/>
    </location>
</feature>
<feature type="transmembrane region" description="Helical" evidence="1">
    <location>
        <begin position="498"/>
        <end position="516"/>
    </location>
</feature>
<feature type="transmembrane region" description="Helical" evidence="1">
    <location>
        <begin position="467"/>
        <end position="486"/>
    </location>
</feature>
<evidence type="ECO:0000256" key="1">
    <source>
        <dbReference type="SAM" id="Phobius"/>
    </source>
</evidence>
<keyword evidence="4" id="KW-1185">Reference proteome</keyword>
<dbReference type="SUPFAM" id="SSF53850">
    <property type="entry name" value="Periplasmic binding protein-like II"/>
    <property type="match status" value="1"/>
</dbReference>
<organism evidence="3 4">
    <name type="scientific">Neocallimastix californiae</name>
    <dbReference type="NCBI Taxonomy" id="1754190"/>
    <lineage>
        <taxon>Eukaryota</taxon>
        <taxon>Fungi</taxon>
        <taxon>Fungi incertae sedis</taxon>
        <taxon>Chytridiomycota</taxon>
        <taxon>Chytridiomycota incertae sedis</taxon>
        <taxon>Neocallimastigomycetes</taxon>
        <taxon>Neocallimastigales</taxon>
        <taxon>Neocallimastigaceae</taxon>
        <taxon>Neocallimastix</taxon>
    </lineage>
</organism>
<keyword evidence="1" id="KW-1133">Transmembrane helix</keyword>
<evidence type="ECO:0000256" key="2">
    <source>
        <dbReference type="SAM" id="SignalP"/>
    </source>
</evidence>
<keyword evidence="1" id="KW-0812">Transmembrane</keyword>
<name>A0A1Y2FKX3_9FUNG</name>
<evidence type="ECO:0000313" key="3">
    <source>
        <dbReference type="EMBL" id="ORY83994.1"/>
    </source>
</evidence>
<proteinExistence type="predicted"/>
<dbReference type="Proteomes" id="UP000193920">
    <property type="component" value="Unassembled WGS sequence"/>
</dbReference>
<keyword evidence="1" id="KW-0472">Membrane</keyword>
<feature type="transmembrane region" description="Helical" evidence="1">
    <location>
        <begin position="433"/>
        <end position="455"/>
    </location>
</feature>
<reference evidence="3 4" key="1">
    <citation type="submission" date="2016-08" db="EMBL/GenBank/DDBJ databases">
        <title>A Parts List for Fungal Cellulosomes Revealed by Comparative Genomics.</title>
        <authorList>
            <consortium name="DOE Joint Genome Institute"/>
            <person name="Haitjema C.H."/>
            <person name="Gilmore S.P."/>
            <person name="Henske J.K."/>
            <person name="Solomon K.V."/>
            <person name="De Groot R."/>
            <person name="Kuo A."/>
            <person name="Mondo S.J."/>
            <person name="Salamov A.A."/>
            <person name="Labutti K."/>
            <person name="Zhao Z."/>
            <person name="Chiniquy J."/>
            <person name="Barry K."/>
            <person name="Brewer H.M."/>
            <person name="Purvine S.O."/>
            <person name="Wright A.T."/>
            <person name="Boxma B."/>
            <person name="Van Alen T."/>
            <person name="Hackstein J.H."/>
            <person name="Baker S.E."/>
            <person name="Grigoriev I.V."/>
            <person name="O'Malley M.A."/>
        </authorList>
    </citation>
    <scope>NUCLEOTIDE SEQUENCE [LARGE SCALE GENOMIC DNA]</scope>
    <source>
        <strain evidence="3 4">G1</strain>
    </source>
</reference>
<accession>A0A1Y2FKX3</accession>
<dbReference type="EMBL" id="MCOG01000006">
    <property type="protein sequence ID" value="ORY83994.1"/>
    <property type="molecule type" value="Genomic_DNA"/>
</dbReference>
<dbReference type="Gene3D" id="3.40.190.10">
    <property type="entry name" value="Periplasmic binding protein-like II"/>
    <property type="match status" value="2"/>
</dbReference>
<comment type="caution">
    <text evidence="3">The sequence shown here is derived from an EMBL/GenBank/DDBJ whole genome shotgun (WGS) entry which is preliminary data.</text>
</comment>
<evidence type="ECO:0000313" key="4">
    <source>
        <dbReference type="Proteomes" id="UP000193920"/>
    </source>
</evidence>
<keyword evidence="2" id="KW-0732">Signal</keyword>
<protein>
    <submittedName>
        <fullName evidence="3">Periplasmic binding protein-like II</fullName>
    </submittedName>
</protein>
<feature type="transmembrane region" description="Helical" evidence="1">
    <location>
        <begin position="617"/>
        <end position="640"/>
    </location>
</feature>
<feature type="transmembrane region" description="Helical" evidence="1">
    <location>
        <begin position="646"/>
        <end position="666"/>
    </location>
</feature>
<dbReference type="OrthoDB" id="5574009at2759"/>
<feature type="transmembrane region" description="Helical" evidence="1">
    <location>
        <begin position="537"/>
        <end position="557"/>
    </location>
</feature>